<evidence type="ECO:0000256" key="1">
    <source>
        <dbReference type="SAM" id="MobiDB-lite"/>
    </source>
</evidence>
<evidence type="ECO:0000313" key="3">
    <source>
        <dbReference type="Proteomes" id="UP000827986"/>
    </source>
</evidence>
<accession>A0A9D4BAX5</accession>
<dbReference type="AlphaFoldDB" id="A0A9D4BAX5"/>
<reference evidence="2" key="1">
    <citation type="submission" date="2021-09" db="EMBL/GenBank/DDBJ databases">
        <title>The genome of Mauremys mutica provides insights into the evolution of semi-aquatic lifestyle.</title>
        <authorList>
            <person name="Gong S."/>
            <person name="Gao Y."/>
        </authorList>
    </citation>
    <scope>NUCLEOTIDE SEQUENCE</scope>
    <source>
        <strain evidence="2">MM-2020</strain>
        <tissue evidence="2">Muscle</tissue>
    </source>
</reference>
<keyword evidence="3" id="KW-1185">Reference proteome</keyword>
<feature type="region of interest" description="Disordered" evidence="1">
    <location>
        <begin position="1"/>
        <end position="20"/>
    </location>
</feature>
<evidence type="ECO:0000313" key="2">
    <source>
        <dbReference type="EMBL" id="KAH1187381.1"/>
    </source>
</evidence>
<comment type="caution">
    <text evidence="2">The sequence shown here is derived from an EMBL/GenBank/DDBJ whole genome shotgun (WGS) entry which is preliminary data.</text>
</comment>
<gene>
    <name evidence="2" type="ORF">KIL84_020130</name>
</gene>
<dbReference type="EMBL" id="JAHDVG010000463">
    <property type="protein sequence ID" value="KAH1187381.1"/>
    <property type="molecule type" value="Genomic_DNA"/>
</dbReference>
<protein>
    <submittedName>
        <fullName evidence="2">Uncharacterized protein</fullName>
    </submittedName>
</protein>
<name>A0A9D4BAX5_9SAUR</name>
<sequence>MSSTFCSPDNRGCEQTRTSTHISSNEHQQFKYCIWRPTVSPLSNTAQEEQLNNCSCYCYFILHSISVVTAVLGEVGKAWCCTFAASKLFGKSLIDIGSITRGHFTSRLIILLALPII</sequence>
<organism evidence="2 3">
    <name type="scientific">Mauremys mutica</name>
    <name type="common">yellowpond turtle</name>
    <dbReference type="NCBI Taxonomy" id="74926"/>
    <lineage>
        <taxon>Eukaryota</taxon>
        <taxon>Metazoa</taxon>
        <taxon>Chordata</taxon>
        <taxon>Craniata</taxon>
        <taxon>Vertebrata</taxon>
        <taxon>Euteleostomi</taxon>
        <taxon>Archelosauria</taxon>
        <taxon>Testudinata</taxon>
        <taxon>Testudines</taxon>
        <taxon>Cryptodira</taxon>
        <taxon>Durocryptodira</taxon>
        <taxon>Testudinoidea</taxon>
        <taxon>Geoemydidae</taxon>
        <taxon>Geoemydinae</taxon>
        <taxon>Mauremys</taxon>
    </lineage>
</organism>
<dbReference type="Proteomes" id="UP000827986">
    <property type="component" value="Unassembled WGS sequence"/>
</dbReference>
<proteinExistence type="predicted"/>